<reference evidence="1 2" key="1">
    <citation type="submission" date="2024-02" db="EMBL/GenBank/DDBJ databases">
        <title>Herpetosiphon gulosus NBRC 112829.</title>
        <authorList>
            <person name="Ichikawa N."/>
            <person name="Katano-Makiyama Y."/>
            <person name="Hidaka K."/>
        </authorList>
    </citation>
    <scope>NUCLEOTIDE SEQUENCE [LARGE SCALE GENOMIC DNA]</scope>
    <source>
        <strain evidence="1 2">NBRC 112829</strain>
    </source>
</reference>
<organism evidence="1 2">
    <name type="scientific">Herpetosiphon gulosus</name>
    <dbReference type="NCBI Taxonomy" id="1973496"/>
    <lineage>
        <taxon>Bacteria</taxon>
        <taxon>Bacillati</taxon>
        <taxon>Chloroflexota</taxon>
        <taxon>Chloroflexia</taxon>
        <taxon>Herpetosiphonales</taxon>
        <taxon>Herpetosiphonaceae</taxon>
        <taxon>Herpetosiphon</taxon>
    </lineage>
</organism>
<evidence type="ECO:0000313" key="2">
    <source>
        <dbReference type="Proteomes" id="UP001428290"/>
    </source>
</evidence>
<gene>
    <name evidence="1" type="ORF">Hgul01_02359</name>
</gene>
<keyword evidence="2" id="KW-1185">Reference proteome</keyword>
<dbReference type="EMBL" id="BAABRU010000007">
    <property type="protein sequence ID" value="GAA5528557.1"/>
    <property type="molecule type" value="Genomic_DNA"/>
</dbReference>
<accession>A0ABP9WZE0</accession>
<dbReference type="Proteomes" id="UP001428290">
    <property type="component" value="Unassembled WGS sequence"/>
</dbReference>
<dbReference type="Pfam" id="PF21820">
    <property type="entry name" value="DUF6886"/>
    <property type="match status" value="1"/>
</dbReference>
<dbReference type="InterPro" id="IPR049253">
    <property type="entry name" value="DUF6886"/>
</dbReference>
<comment type="caution">
    <text evidence="1">The sequence shown here is derived from an EMBL/GenBank/DDBJ whole genome shotgun (WGS) entry which is preliminary data.</text>
</comment>
<name>A0ABP9WZE0_9CHLR</name>
<evidence type="ECO:0000313" key="1">
    <source>
        <dbReference type="EMBL" id="GAA5528557.1"/>
    </source>
</evidence>
<sequence>MTKVWQPKPALLYHLSEDATISQFAPRPHPRKPEHPPIVWAIQGNLVANYLLPRDCPRICMRYDQQTSPDDQARFFGFSKAQTIIAVEHAWLDRIRATTLYAYAFERDHFELADAAAGYWISVRHVAPIAMHPINDLLGQLVGLGVELHVMPNLWRLHSAVAQSSLQFSMIRMRNATARSE</sequence>
<proteinExistence type="predicted"/>
<dbReference type="RefSeq" id="WP_345722170.1">
    <property type="nucleotide sequence ID" value="NZ_BAABRU010000007.1"/>
</dbReference>
<protein>
    <submittedName>
        <fullName evidence="1">Uncharacterized protein</fullName>
    </submittedName>
</protein>